<keyword evidence="2" id="KW-1185">Reference proteome</keyword>
<gene>
    <name evidence="1" type="ORF">ETSY1_05585</name>
</gene>
<name>W4LVG5_ENTF1</name>
<dbReference type="Proteomes" id="UP000019141">
    <property type="component" value="Unassembled WGS sequence"/>
</dbReference>
<protein>
    <submittedName>
        <fullName evidence="1">Uncharacterized protein</fullName>
    </submittedName>
</protein>
<dbReference type="AlphaFoldDB" id="W4LVG5"/>
<reference evidence="1 2" key="1">
    <citation type="journal article" date="2014" name="Nature">
        <title>An environmental bacterial taxon with a large and distinct metabolic repertoire.</title>
        <authorList>
            <person name="Wilson M.C."/>
            <person name="Mori T."/>
            <person name="Ruckert C."/>
            <person name="Uria A.R."/>
            <person name="Helf M.J."/>
            <person name="Takada K."/>
            <person name="Gernert C."/>
            <person name="Steffens U.A."/>
            <person name="Heycke N."/>
            <person name="Schmitt S."/>
            <person name="Rinke C."/>
            <person name="Helfrich E.J."/>
            <person name="Brachmann A.O."/>
            <person name="Gurgui C."/>
            <person name="Wakimoto T."/>
            <person name="Kracht M."/>
            <person name="Crusemann M."/>
            <person name="Hentschel U."/>
            <person name="Abe I."/>
            <person name="Matsunaga S."/>
            <person name="Kalinowski J."/>
            <person name="Takeyama H."/>
            <person name="Piel J."/>
        </authorList>
    </citation>
    <scope>NUCLEOTIDE SEQUENCE [LARGE SCALE GENOMIC DNA]</scope>
    <source>
        <strain evidence="2">TSY1</strain>
    </source>
</reference>
<accession>W4LVG5</accession>
<dbReference type="HOGENOM" id="CLU_498469_0_0_7"/>
<dbReference type="EMBL" id="AZHW01000192">
    <property type="protein sequence ID" value="ETX01885.1"/>
    <property type="molecule type" value="Genomic_DNA"/>
</dbReference>
<evidence type="ECO:0000313" key="1">
    <source>
        <dbReference type="EMBL" id="ETX01885.1"/>
    </source>
</evidence>
<proteinExistence type="predicted"/>
<organism evidence="1 2">
    <name type="scientific">Entotheonella factor</name>
    <dbReference type="NCBI Taxonomy" id="1429438"/>
    <lineage>
        <taxon>Bacteria</taxon>
        <taxon>Pseudomonadati</taxon>
        <taxon>Nitrospinota/Tectimicrobiota group</taxon>
        <taxon>Candidatus Tectimicrobiota</taxon>
        <taxon>Candidatus Entotheonellia</taxon>
        <taxon>Candidatus Entotheonellales</taxon>
        <taxon>Candidatus Entotheonellaceae</taxon>
        <taxon>Candidatus Entotheonella</taxon>
    </lineage>
</organism>
<evidence type="ECO:0000313" key="2">
    <source>
        <dbReference type="Proteomes" id="UP000019141"/>
    </source>
</evidence>
<sequence>MVIGVRGGRSESGRFNGRGASKRDFGELGDAFWFAGPFNVVIDNVAANAVRTGFVVFPLNLKGKVRRSLRVPKFRGADLSGGEETSQVNMATRSLRAWLRNEVYGATTSAVELWHIGQRRTFPEAEVTILKDQRVWHVPGVGLRFYRSQEYELDGWVQRNDANVVRASRHARGGGRREGSLVTFGGARAHRVYLRDFDGQGGQYGIINRGRGQAEWLLVEGTSAAPVVLSNYISVAVRPWVQRPTNGRRTTILRNVVFRPWTQGDKPRMKPVPKRHFRPSSDPLLYNRRGREVLRALKPQPRGRFKPLPPFHASQPKPVFGSHFIAMQWQGHIRRENVFRHEQTYIENYQNRQGEHYQLFYEEQAPEFVIADVGRQGEYDLPQCIGLTNAQCWRQHGGAIAGEVAPCLEHRDPDCRRARALAGELGIQGLAFRLHTPVPRPPRPKPVLIVALPIDGQVLESDTVTVDYYAGGDQDKIHQVSLQLDNEPVVTGQAMAGRYTFVGVKPGPHRLRMWGTRPDGTRVEGTVRHLRFDVEGARTVAVKCCE</sequence>
<comment type="caution">
    <text evidence="1">The sequence shown here is derived from an EMBL/GenBank/DDBJ whole genome shotgun (WGS) entry which is preliminary data.</text>
</comment>